<name>K0TLS9_THAOC</name>
<evidence type="ECO:0000256" key="1">
    <source>
        <dbReference type="SAM" id="MobiDB-lite"/>
    </source>
</evidence>
<keyword evidence="3" id="KW-1185">Reference proteome</keyword>
<proteinExistence type="predicted"/>
<comment type="caution">
    <text evidence="2">The sequence shown here is derived from an EMBL/GenBank/DDBJ whole genome shotgun (WGS) entry which is preliminary data.</text>
</comment>
<evidence type="ECO:0000313" key="2">
    <source>
        <dbReference type="EMBL" id="EJK72112.1"/>
    </source>
</evidence>
<accession>K0TLS9</accession>
<dbReference type="Proteomes" id="UP000266841">
    <property type="component" value="Unassembled WGS sequence"/>
</dbReference>
<protein>
    <submittedName>
        <fullName evidence="2">Uncharacterized protein</fullName>
    </submittedName>
</protein>
<feature type="region of interest" description="Disordered" evidence="1">
    <location>
        <begin position="70"/>
        <end position="93"/>
    </location>
</feature>
<evidence type="ECO:0000313" key="3">
    <source>
        <dbReference type="Proteomes" id="UP000266841"/>
    </source>
</evidence>
<organism evidence="2 3">
    <name type="scientific">Thalassiosira oceanica</name>
    <name type="common">Marine diatom</name>
    <dbReference type="NCBI Taxonomy" id="159749"/>
    <lineage>
        <taxon>Eukaryota</taxon>
        <taxon>Sar</taxon>
        <taxon>Stramenopiles</taxon>
        <taxon>Ochrophyta</taxon>
        <taxon>Bacillariophyta</taxon>
        <taxon>Coscinodiscophyceae</taxon>
        <taxon>Thalassiosirophycidae</taxon>
        <taxon>Thalassiosirales</taxon>
        <taxon>Thalassiosiraceae</taxon>
        <taxon>Thalassiosira</taxon>
    </lineage>
</organism>
<dbReference type="AlphaFoldDB" id="K0TLS9"/>
<sequence length="207" mass="22347">MTFHGGDGAVGGVNEQGVGLPELSNDGEFRGSPVTLLELYAYAAPAVIKCPCFGGGIHGIRQWKNTMNTDGHPHLPSQHPIVQPESEQSSGLAHSKSNTFMMPWTPSKQWKNTMNTDGHPIFHRSTPLFSRKSERSSGRLAHSKSNMFLMPWTPSKSIDQQIGKYDSLHCNSAKLGETTRHSDTATLAGLEATGEFGSNPSSTLVTG</sequence>
<gene>
    <name evidence="2" type="ORF">THAOC_06391</name>
</gene>
<dbReference type="EMBL" id="AGNL01006360">
    <property type="protein sequence ID" value="EJK72112.1"/>
    <property type="molecule type" value="Genomic_DNA"/>
</dbReference>
<reference evidence="2 3" key="1">
    <citation type="journal article" date="2012" name="Genome Biol.">
        <title>Genome and low-iron response of an oceanic diatom adapted to chronic iron limitation.</title>
        <authorList>
            <person name="Lommer M."/>
            <person name="Specht M."/>
            <person name="Roy A.S."/>
            <person name="Kraemer L."/>
            <person name="Andreson R."/>
            <person name="Gutowska M.A."/>
            <person name="Wolf J."/>
            <person name="Bergner S.V."/>
            <person name="Schilhabel M.B."/>
            <person name="Klostermeier U.C."/>
            <person name="Beiko R.G."/>
            <person name="Rosenstiel P."/>
            <person name="Hippler M."/>
            <person name="Laroche J."/>
        </authorList>
    </citation>
    <scope>NUCLEOTIDE SEQUENCE [LARGE SCALE GENOMIC DNA]</scope>
    <source>
        <strain evidence="2 3">CCMP1005</strain>
    </source>
</reference>